<evidence type="ECO:0000256" key="5">
    <source>
        <dbReference type="ARBA" id="ARBA00022475"/>
    </source>
</evidence>
<gene>
    <name evidence="11" type="ORF">IAA55_08400</name>
</gene>
<feature type="transmembrane region" description="Helical" evidence="10">
    <location>
        <begin position="136"/>
        <end position="158"/>
    </location>
</feature>
<feature type="transmembrane region" description="Helical" evidence="10">
    <location>
        <begin position="395"/>
        <end position="416"/>
    </location>
</feature>
<keyword evidence="9" id="KW-0046">Antibiotic resistance</keyword>
<reference evidence="11" key="1">
    <citation type="submission" date="2020-10" db="EMBL/GenBank/DDBJ databases">
        <authorList>
            <person name="Gilroy R."/>
        </authorList>
    </citation>
    <scope>NUCLEOTIDE SEQUENCE</scope>
    <source>
        <strain evidence="11">ChiSjej5B23-6657</strain>
    </source>
</reference>
<dbReference type="PIRSF" id="PIRSF006603">
    <property type="entry name" value="DinF"/>
    <property type="match status" value="1"/>
</dbReference>
<dbReference type="PANTHER" id="PTHR43823:SF3">
    <property type="entry name" value="MULTIDRUG EXPORT PROTEIN MEPA"/>
    <property type="match status" value="1"/>
</dbReference>
<evidence type="ECO:0000256" key="9">
    <source>
        <dbReference type="ARBA" id="ARBA00023251"/>
    </source>
</evidence>
<organism evidence="11 12">
    <name type="scientific">Candidatus Pullilachnospira gallistercoris</name>
    <dbReference type="NCBI Taxonomy" id="2840911"/>
    <lineage>
        <taxon>Bacteria</taxon>
        <taxon>Bacillati</taxon>
        <taxon>Bacillota</taxon>
        <taxon>Clostridia</taxon>
        <taxon>Lachnospirales</taxon>
        <taxon>Lachnospiraceae</taxon>
        <taxon>Lachnospiraceae incertae sedis</taxon>
        <taxon>Candidatus Pullilachnospira</taxon>
    </lineage>
</organism>
<keyword evidence="6 10" id="KW-0812">Transmembrane</keyword>
<proteinExistence type="inferred from homology"/>
<dbReference type="CDD" id="cd13143">
    <property type="entry name" value="MATE_MepA_like"/>
    <property type="match status" value="1"/>
</dbReference>
<dbReference type="GO" id="GO:0046677">
    <property type="term" value="P:response to antibiotic"/>
    <property type="evidence" value="ECO:0007669"/>
    <property type="project" value="UniProtKB-KW"/>
</dbReference>
<sequence length="452" mass="48669">MQQQNPLGYQSIPSLLKSFAIPSIIAMLVGSLYNIVDQVFIGQGVGYLGNAATNVSYPLTTICLAISLLIGIGSASRFSLYLGSGRQEDAAKVAGNGICMMAVFGVVYAVLVELFLTPLLTAFGATAAVMPYAATYSRIIALGMPFQIITTGMSKLILADGSPKYSMTCTLIGAIINTILDPLFIFTFDLGVAGAAWATIIGQFFSFLAAIAYVRRFKSIRLQRACLRLSPRECVQTASFGMSNSLNQVAITLVQIVMNNSLTYYGAQSAYGTDIPLAACGIVMKTNAILLSIIIGISQGSQPIIGFNYGAGQYDRVKKTYKLAILYNFIVSCIGFILFQGFPRQIISLFGDGDAAYFTFAIHFMRTFLFMVIVNGVQLLSSNFFAAIGKPVKGLLLSMTRQVFFLIPLVLILPLFMGIDGVLYAGPVADGIAFVVSVLLIMREMKKMKPGV</sequence>
<dbReference type="AlphaFoldDB" id="A0A9D1EAA8"/>
<feature type="transmembrane region" description="Helical" evidence="10">
    <location>
        <begin position="93"/>
        <end position="116"/>
    </location>
</feature>
<dbReference type="NCBIfam" id="TIGR00797">
    <property type="entry name" value="matE"/>
    <property type="match status" value="1"/>
</dbReference>
<keyword evidence="7 10" id="KW-1133">Transmembrane helix</keyword>
<feature type="transmembrane region" description="Helical" evidence="10">
    <location>
        <begin position="323"/>
        <end position="343"/>
    </location>
</feature>
<comment type="caution">
    <text evidence="11">The sequence shown here is derived from an EMBL/GenBank/DDBJ whole genome shotgun (WGS) entry which is preliminary data.</text>
</comment>
<feature type="transmembrane region" description="Helical" evidence="10">
    <location>
        <begin position="12"/>
        <end position="35"/>
    </location>
</feature>
<evidence type="ECO:0000313" key="12">
    <source>
        <dbReference type="Proteomes" id="UP000823912"/>
    </source>
</evidence>
<feature type="transmembrane region" description="Helical" evidence="10">
    <location>
        <begin position="422"/>
        <end position="442"/>
    </location>
</feature>
<dbReference type="GO" id="GO:0042910">
    <property type="term" value="F:xenobiotic transmembrane transporter activity"/>
    <property type="evidence" value="ECO:0007669"/>
    <property type="project" value="InterPro"/>
</dbReference>
<name>A0A9D1EAA8_9FIRM</name>
<comment type="similarity">
    <text evidence="2">Belongs to the multi antimicrobial extrusion (MATE) (TC 2.A.66.1) family. MepA subfamily.</text>
</comment>
<evidence type="ECO:0000313" key="11">
    <source>
        <dbReference type="EMBL" id="HIR71287.1"/>
    </source>
</evidence>
<dbReference type="PANTHER" id="PTHR43823">
    <property type="entry name" value="SPORULATION PROTEIN YKVU"/>
    <property type="match status" value="1"/>
</dbReference>
<protein>
    <recommendedName>
        <fullName evidence="3">Multidrug export protein MepA</fullName>
    </recommendedName>
</protein>
<feature type="transmembrane region" description="Helical" evidence="10">
    <location>
        <begin position="165"/>
        <end position="188"/>
    </location>
</feature>
<dbReference type="InterPro" id="IPR045070">
    <property type="entry name" value="MATE_MepA-like"/>
</dbReference>
<evidence type="ECO:0000256" key="6">
    <source>
        <dbReference type="ARBA" id="ARBA00022692"/>
    </source>
</evidence>
<feature type="transmembrane region" description="Helical" evidence="10">
    <location>
        <begin position="55"/>
        <end position="72"/>
    </location>
</feature>
<dbReference type="Pfam" id="PF01554">
    <property type="entry name" value="MatE"/>
    <property type="match status" value="2"/>
</dbReference>
<evidence type="ECO:0000256" key="10">
    <source>
        <dbReference type="SAM" id="Phobius"/>
    </source>
</evidence>
<dbReference type="GO" id="GO:0005886">
    <property type="term" value="C:plasma membrane"/>
    <property type="evidence" value="ECO:0007669"/>
    <property type="project" value="UniProtKB-SubCell"/>
</dbReference>
<dbReference type="InterPro" id="IPR048279">
    <property type="entry name" value="MdtK-like"/>
</dbReference>
<keyword evidence="4" id="KW-0813">Transport</keyword>
<comment type="subcellular location">
    <subcellularLocation>
        <location evidence="1">Cell membrane</location>
        <topology evidence="1">Multi-pass membrane protein</topology>
    </subcellularLocation>
</comment>
<evidence type="ECO:0000256" key="7">
    <source>
        <dbReference type="ARBA" id="ARBA00022989"/>
    </source>
</evidence>
<dbReference type="InterPro" id="IPR051327">
    <property type="entry name" value="MATE_MepA_subfamily"/>
</dbReference>
<reference evidence="11" key="2">
    <citation type="journal article" date="2021" name="PeerJ">
        <title>Extensive microbial diversity within the chicken gut microbiome revealed by metagenomics and culture.</title>
        <authorList>
            <person name="Gilroy R."/>
            <person name="Ravi A."/>
            <person name="Getino M."/>
            <person name="Pursley I."/>
            <person name="Horton D.L."/>
            <person name="Alikhan N.F."/>
            <person name="Baker D."/>
            <person name="Gharbi K."/>
            <person name="Hall N."/>
            <person name="Watson M."/>
            <person name="Adriaenssens E.M."/>
            <person name="Foster-Nyarko E."/>
            <person name="Jarju S."/>
            <person name="Secka A."/>
            <person name="Antonio M."/>
            <person name="Oren A."/>
            <person name="Chaudhuri R.R."/>
            <person name="La Ragione R."/>
            <person name="Hildebrand F."/>
            <person name="Pallen M.J."/>
        </authorList>
    </citation>
    <scope>NUCLEOTIDE SEQUENCE</scope>
    <source>
        <strain evidence="11">ChiSjej5B23-6657</strain>
    </source>
</reference>
<evidence type="ECO:0000256" key="4">
    <source>
        <dbReference type="ARBA" id="ARBA00022448"/>
    </source>
</evidence>
<dbReference type="InterPro" id="IPR002528">
    <property type="entry name" value="MATE_fam"/>
</dbReference>
<evidence type="ECO:0000256" key="1">
    <source>
        <dbReference type="ARBA" id="ARBA00004651"/>
    </source>
</evidence>
<dbReference type="EMBL" id="DVHM01000134">
    <property type="protein sequence ID" value="HIR71287.1"/>
    <property type="molecule type" value="Genomic_DNA"/>
</dbReference>
<dbReference type="GO" id="GO:0015297">
    <property type="term" value="F:antiporter activity"/>
    <property type="evidence" value="ECO:0007669"/>
    <property type="project" value="InterPro"/>
</dbReference>
<keyword evidence="5" id="KW-1003">Cell membrane</keyword>
<dbReference type="Proteomes" id="UP000823912">
    <property type="component" value="Unassembled WGS sequence"/>
</dbReference>
<accession>A0A9D1EAA8</accession>
<evidence type="ECO:0000256" key="8">
    <source>
        <dbReference type="ARBA" id="ARBA00023136"/>
    </source>
</evidence>
<evidence type="ECO:0000256" key="2">
    <source>
        <dbReference type="ARBA" id="ARBA00008417"/>
    </source>
</evidence>
<keyword evidence="8 10" id="KW-0472">Membrane</keyword>
<evidence type="ECO:0000256" key="3">
    <source>
        <dbReference type="ARBA" id="ARBA00022106"/>
    </source>
</evidence>
<feature type="transmembrane region" description="Helical" evidence="10">
    <location>
        <begin position="194"/>
        <end position="214"/>
    </location>
</feature>